<evidence type="ECO:0000259" key="4">
    <source>
        <dbReference type="Pfam" id="PF11627"/>
    </source>
</evidence>
<dbReference type="InterPro" id="IPR035979">
    <property type="entry name" value="RBD_domain_sf"/>
</dbReference>
<dbReference type="Proteomes" id="UP000700334">
    <property type="component" value="Unassembled WGS sequence"/>
</dbReference>
<comment type="caution">
    <text evidence="5">The sequence shown here is derived from an EMBL/GenBank/DDBJ whole genome shotgun (WGS) entry which is preliminary data.</text>
</comment>
<feature type="domain" description="Heterogeneous nuclear ribonucleoprotein A1/A2 C-terminal" evidence="4">
    <location>
        <begin position="136"/>
        <end position="162"/>
    </location>
</feature>
<dbReference type="PANTHER" id="PTHR48026:SF2">
    <property type="entry name" value="HETEROGENEOUS NUCLEAR RIBONUCLEOPROTEIN A1-RELATED"/>
    <property type="match status" value="1"/>
</dbReference>
<name>A0A8J6A4Y4_GALPY</name>
<keyword evidence="6" id="KW-1185">Reference proteome</keyword>
<evidence type="ECO:0000313" key="5">
    <source>
        <dbReference type="EMBL" id="KAG8515246.1"/>
    </source>
</evidence>
<organism evidence="5 6">
    <name type="scientific">Galemys pyrenaicus</name>
    <name type="common">Iberian desman</name>
    <name type="synonym">Pyrenean desman</name>
    <dbReference type="NCBI Taxonomy" id="202257"/>
    <lineage>
        <taxon>Eukaryota</taxon>
        <taxon>Metazoa</taxon>
        <taxon>Chordata</taxon>
        <taxon>Craniata</taxon>
        <taxon>Vertebrata</taxon>
        <taxon>Euteleostomi</taxon>
        <taxon>Mammalia</taxon>
        <taxon>Eutheria</taxon>
        <taxon>Laurasiatheria</taxon>
        <taxon>Eulipotyphla</taxon>
        <taxon>Talpidae</taxon>
        <taxon>Galemys</taxon>
    </lineage>
</organism>
<reference evidence="5" key="1">
    <citation type="journal article" date="2021" name="Evol. Appl.">
        <title>The genome of the Pyrenean desman and the effects of bottlenecks and inbreeding on the genomic landscape of an endangered species.</title>
        <authorList>
            <person name="Escoda L."/>
            <person name="Castresana J."/>
        </authorList>
    </citation>
    <scope>NUCLEOTIDE SEQUENCE</scope>
    <source>
        <strain evidence="5">IBE-C5619</strain>
    </source>
</reference>
<feature type="compositionally biased region" description="Polar residues" evidence="3">
    <location>
        <begin position="174"/>
        <end position="193"/>
    </location>
</feature>
<dbReference type="GO" id="GO:0000398">
    <property type="term" value="P:mRNA splicing, via spliceosome"/>
    <property type="evidence" value="ECO:0007669"/>
    <property type="project" value="TreeGrafter"/>
</dbReference>
<dbReference type="InterPro" id="IPR012677">
    <property type="entry name" value="Nucleotide-bd_a/b_plait_sf"/>
</dbReference>
<feature type="region of interest" description="Disordered" evidence="3">
    <location>
        <begin position="54"/>
        <end position="77"/>
    </location>
</feature>
<keyword evidence="1" id="KW-0677">Repeat</keyword>
<feature type="non-terminal residue" evidence="5">
    <location>
        <position position="193"/>
    </location>
</feature>
<sequence length="193" mass="20500">VPVCAMGNVHRRVVMMDPNTKRSSGFGVATYTTVEDMGAAVKARSHKVELWSQRVKEGKSQSEQEMASASSSQKGSQNFGGAYGDGFGDMTTLLMKDTSVVECFGGSQGGGRYDGSGVVTMEFGNDESNFVSGRSNSFGNYNNESSSFRTMKGRNFGDRSSGVCDRRGQHFAKPQNQGGCGDSSSSSNMAVAE</sequence>
<evidence type="ECO:0000256" key="2">
    <source>
        <dbReference type="ARBA" id="ARBA00022884"/>
    </source>
</evidence>
<dbReference type="InterPro" id="IPR021662">
    <property type="entry name" value="HnRNPA1/A2_C"/>
</dbReference>
<evidence type="ECO:0000256" key="3">
    <source>
        <dbReference type="SAM" id="MobiDB-lite"/>
    </source>
</evidence>
<keyword evidence="5" id="KW-0687">Ribonucleoprotein</keyword>
<dbReference type="Pfam" id="PF11627">
    <property type="entry name" value="HnRNPA1_LC"/>
    <property type="match status" value="1"/>
</dbReference>
<dbReference type="AlphaFoldDB" id="A0A8J6A4Y4"/>
<dbReference type="SUPFAM" id="SSF54928">
    <property type="entry name" value="RNA-binding domain, RBD"/>
    <property type="match status" value="1"/>
</dbReference>
<dbReference type="GO" id="GO:0003730">
    <property type="term" value="F:mRNA 3'-UTR binding"/>
    <property type="evidence" value="ECO:0007669"/>
    <property type="project" value="TreeGrafter"/>
</dbReference>
<proteinExistence type="predicted"/>
<evidence type="ECO:0000256" key="1">
    <source>
        <dbReference type="ARBA" id="ARBA00022737"/>
    </source>
</evidence>
<dbReference type="GO" id="GO:0071013">
    <property type="term" value="C:catalytic step 2 spliceosome"/>
    <property type="evidence" value="ECO:0007669"/>
    <property type="project" value="TreeGrafter"/>
</dbReference>
<evidence type="ECO:0000313" key="6">
    <source>
        <dbReference type="Proteomes" id="UP000700334"/>
    </source>
</evidence>
<feature type="compositionally biased region" description="Low complexity" evidence="3">
    <location>
        <begin position="63"/>
        <end position="73"/>
    </location>
</feature>
<keyword evidence="2" id="KW-0694">RNA-binding</keyword>
<accession>A0A8J6A4Y4</accession>
<protein>
    <submittedName>
        <fullName evidence="5">Heterogeneous nuclear ribonucleoprotein A1-like 2</fullName>
    </submittedName>
</protein>
<feature type="non-terminal residue" evidence="5">
    <location>
        <position position="1"/>
    </location>
</feature>
<dbReference type="PANTHER" id="PTHR48026">
    <property type="entry name" value="HOMOLOGOUS TO DROSOPHILA SQD (SQUID) PROTEIN"/>
    <property type="match status" value="1"/>
</dbReference>
<gene>
    <name evidence="5" type="ORF">J0S82_008600</name>
</gene>
<dbReference type="Gene3D" id="3.30.70.330">
    <property type="match status" value="1"/>
</dbReference>
<dbReference type="EMBL" id="JAGFMF010011712">
    <property type="protein sequence ID" value="KAG8515246.1"/>
    <property type="molecule type" value="Genomic_DNA"/>
</dbReference>
<feature type="region of interest" description="Disordered" evidence="3">
    <location>
        <begin position="145"/>
        <end position="193"/>
    </location>
</feature>